<dbReference type="EMBL" id="LCCC01000005">
    <property type="protein sequence ID" value="KKS24473.1"/>
    <property type="molecule type" value="Genomic_DNA"/>
</dbReference>
<evidence type="ECO:0000313" key="1">
    <source>
        <dbReference type="EMBL" id="KKS24473.1"/>
    </source>
</evidence>
<dbReference type="AlphaFoldDB" id="A0A0G1AGP0"/>
<reference evidence="1 2" key="1">
    <citation type="journal article" date="2015" name="Nature">
        <title>rRNA introns, odd ribosomes, and small enigmatic genomes across a large radiation of phyla.</title>
        <authorList>
            <person name="Brown C.T."/>
            <person name="Hug L.A."/>
            <person name="Thomas B.C."/>
            <person name="Sharon I."/>
            <person name="Castelle C.J."/>
            <person name="Singh A."/>
            <person name="Wilkins M.J."/>
            <person name="Williams K.H."/>
            <person name="Banfield J.F."/>
        </authorList>
    </citation>
    <scope>NUCLEOTIDE SEQUENCE [LARGE SCALE GENOMIC DNA]</scope>
</reference>
<protein>
    <submittedName>
        <fullName evidence="1">Uncharacterized protein</fullName>
    </submittedName>
</protein>
<accession>A0A0G1AGP0</accession>
<evidence type="ECO:0000313" key="2">
    <source>
        <dbReference type="Proteomes" id="UP000033949"/>
    </source>
</evidence>
<gene>
    <name evidence="1" type="ORF">UU82_C0005G0015</name>
</gene>
<comment type="caution">
    <text evidence="1">The sequence shown here is derived from an EMBL/GenBank/DDBJ whole genome shotgun (WGS) entry which is preliminary data.</text>
</comment>
<organism evidence="1 2">
    <name type="scientific">Candidatus Nomurabacteria bacterium GW2011_GWC2_41_8</name>
    <dbReference type="NCBI Taxonomy" id="1618755"/>
    <lineage>
        <taxon>Bacteria</taxon>
        <taxon>Candidatus Nomuraibacteriota</taxon>
    </lineage>
</organism>
<dbReference type="Proteomes" id="UP000033949">
    <property type="component" value="Unassembled WGS sequence"/>
</dbReference>
<proteinExistence type="predicted"/>
<sequence>MKAETKNCQNCKKDFVIEADDFGFYEKMKVPAPTFCPDCRFQRRLMFRNNRVFYRRECALCHKSMLSVYHKNRPYIVYCRECWLGDKWNPIDYEKDYDFERPFFEQFLELQKKVPRSNLFQTNYVNSEYCNYGKDFKECYLLFGGYNNERLYFGNQVFDSRDSMDIAFSDKIEFSYGLFECERTNKLFFSEHCMDCVESMYLIDCKNCMSCFGCVGLVNKQYYIFNKPYSREKYLEFVKNNQGSFKRHRDNLKKLEDLKKTVPHRYARVYKSVNSDGDDLSEVRNTHDSFSSREAEDSRFLFFCKHGTKDCYDISFIGFNCELEYENCHSFGGHNAAFGVRNFSSQNIRYSEDCHDCQNIYGCIGLRKQNYCILNKQYGKEEYEKLLPRIIEHMKKSGEYGEFFSLKLSPFAYNETIAQEYFPLSKEEVLGKNYEWQDIKDRNYKIDIKNKDIPDKIEDIGDDILKKVIECEHNGKCKEQCTEAFKIVAEELKFLRRMNLPLPRLCPNCRNYQLLNQRNPMKLWDRNCMCDKENHFHGTDKCEVEFKTTYAPDRPEIVYCEKCYQQEIY</sequence>
<name>A0A0G1AGP0_9BACT</name>